<comment type="subunit">
    <text evidence="10">Associates with subunits I, II and III to form cytochrome c oxidase.</text>
</comment>
<accession>A0ABS2RM99</accession>
<keyword evidence="13" id="KW-1185">Reference proteome</keyword>
<evidence type="ECO:0000256" key="5">
    <source>
        <dbReference type="ARBA" id="ARBA00022692"/>
    </source>
</evidence>
<evidence type="ECO:0000313" key="12">
    <source>
        <dbReference type="EMBL" id="MBM7800125.1"/>
    </source>
</evidence>
<dbReference type="EMBL" id="JAFBCF010000001">
    <property type="protein sequence ID" value="MBM7800125.1"/>
    <property type="molecule type" value="Genomic_DNA"/>
</dbReference>
<evidence type="ECO:0000256" key="7">
    <source>
        <dbReference type="ARBA" id="ARBA00022989"/>
    </source>
</evidence>
<feature type="transmembrane region" description="Helical" evidence="11">
    <location>
        <begin position="5"/>
        <end position="24"/>
    </location>
</feature>
<dbReference type="InterPro" id="IPR021050">
    <property type="entry name" value="Cyt_c_oxidase_su4_actinobac"/>
</dbReference>
<evidence type="ECO:0000256" key="3">
    <source>
        <dbReference type="ARBA" id="ARBA00006870"/>
    </source>
</evidence>
<evidence type="ECO:0000313" key="13">
    <source>
        <dbReference type="Proteomes" id="UP000704762"/>
    </source>
</evidence>
<evidence type="ECO:0000256" key="2">
    <source>
        <dbReference type="ARBA" id="ARBA00004651"/>
    </source>
</evidence>
<feature type="transmembrane region" description="Helical" evidence="11">
    <location>
        <begin position="72"/>
        <end position="97"/>
    </location>
</feature>
<evidence type="ECO:0000256" key="10">
    <source>
        <dbReference type="PIRNR" id="PIRNR017385"/>
    </source>
</evidence>
<sequence length="131" mass="14732">MRAEAWIFGALTIFFLVVTPIYWFSSHEPAGTAALLLTFFLVFMITGYLGLISRRIDPRPEDRKGGEIAEGAGELGFFPPHSIWPLFCALTVALIALGPVFGWWLMILGFALGAFTCTGWIYEFYRKEHAH</sequence>
<feature type="transmembrane region" description="Helical" evidence="11">
    <location>
        <begin position="103"/>
        <end position="125"/>
    </location>
</feature>
<comment type="catalytic activity">
    <reaction evidence="9 10">
        <text>4 Fe(II)-[cytochrome c] + O2 + 8 H(+)(in) = 4 Fe(III)-[cytochrome c] + 2 H2O + 4 H(+)(out)</text>
        <dbReference type="Rhea" id="RHEA:11436"/>
        <dbReference type="Rhea" id="RHEA-COMP:10350"/>
        <dbReference type="Rhea" id="RHEA-COMP:14399"/>
        <dbReference type="ChEBI" id="CHEBI:15377"/>
        <dbReference type="ChEBI" id="CHEBI:15378"/>
        <dbReference type="ChEBI" id="CHEBI:15379"/>
        <dbReference type="ChEBI" id="CHEBI:29033"/>
        <dbReference type="ChEBI" id="CHEBI:29034"/>
        <dbReference type="EC" id="7.1.1.9"/>
    </reaction>
</comment>
<keyword evidence="7 11" id="KW-1133">Transmembrane helix</keyword>
<keyword evidence="5 11" id="KW-0812">Transmembrane</keyword>
<evidence type="ECO:0000256" key="4">
    <source>
        <dbReference type="ARBA" id="ARBA00022475"/>
    </source>
</evidence>
<keyword evidence="8 10" id="KW-0472">Membrane</keyword>
<dbReference type="RefSeq" id="WP_204919342.1">
    <property type="nucleotide sequence ID" value="NZ_BAAAQP010000003.1"/>
</dbReference>
<keyword evidence="4 10" id="KW-1003">Cell membrane</keyword>
<protein>
    <recommendedName>
        <fullName evidence="10">Cytochrome c oxidase polypeptide 4</fullName>
        <ecNumber evidence="10">7.1.1.9</ecNumber>
    </recommendedName>
    <alternativeName>
        <fullName evidence="10">Cytochrome aa3 subunit 4</fullName>
    </alternativeName>
    <alternativeName>
        <fullName evidence="10">Cytochrome c oxidase polypeptide IV</fullName>
    </alternativeName>
</protein>
<organism evidence="12 13">
    <name type="scientific">Microlunatus panaciterrae</name>
    <dbReference type="NCBI Taxonomy" id="400768"/>
    <lineage>
        <taxon>Bacteria</taxon>
        <taxon>Bacillati</taxon>
        <taxon>Actinomycetota</taxon>
        <taxon>Actinomycetes</taxon>
        <taxon>Propionibacteriales</taxon>
        <taxon>Propionibacteriaceae</taxon>
        <taxon>Microlunatus</taxon>
    </lineage>
</organism>
<evidence type="ECO:0000256" key="1">
    <source>
        <dbReference type="ARBA" id="ARBA00002536"/>
    </source>
</evidence>
<comment type="similarity">
    <text evidence="3 10">Belongs to the cytochrome c oxidase bacterial subunit CtaF family.</text>
</comment>
<feature type="transmembrane region" description="Helical" evidence="11">
    <location>
        <begin position="30"/>
        <end position="51"/>
    </location>
</feature>
<comment type="subcellular location">
    <subcellularLocation>
        <location evidence="2">Cell membrane</location>
        <topology evidence="2">Multi-pass membrane protein</topology>
    </subcellularLocation>
</comment>
<evidence type="ECO:0000256" key="8">
    <source>
        <dbReference type="ARBA" id="ARBA00023136"/>
    </source>
</evidence>
<gene>
    <name evidence="12" type="ORF">JOE57_003046</name>
</gene>
<dbReference type="Pfam" id="PF12270">
    <property type="entry name" value="Cyt_c_ox_IV"/>
    <property type="match status" value="1"/>
</dbReference>
<dbReference type="PIRSF" id="PIRSF017385">
    <property type="entry name" value="CtaF"/>
    <property type="match status" value="1"/>
</dbReference>
<dbReference type="EC" id="7.1.1.9" evidence="10"/>
<comment type="caution">
    <text evidence="12">The sequence shown here is derived from an EMBL/GenBank/DDBJ whole genome shotgun (WGS) entry which is preliminary data.</text>
</comment>
<reference evidence="12 13" key="1">
    <citation type="submission" date="2021-01" db="EMBL/GenBank/DDBJ databases">
        <title>Sequencing the genomes of 1000 actinobacteria strains.</title>
        <authorList>
            <person name="Klenk H.-P."/>
        </authorList>
    </citation>
    <scope>NUCLEOTIDE SEQUENCE [LARGE SCALE GENOMIC DNA]</scope>
    <source>
        <strain evidence="12 13">DSM 18662</strain>
    </source>
</reference>
<evidence type="ECO:0000256" key="9">
    <source>
        <dbReference type="ARBA" id="ARBA00047816"/>
    </source>
</evidence>
<comment type="function">
    <text evidence="1 10">Part of cytochrome c oxidase, its function is unknown.</text>
</comment>
<proteinExistence type="inferred from homology"/>
<name>A0ABS2RM99_9ACTN</name>
<evidence type="ECO:0000256" key="11">
    <source>
        <dbReference type="SAM" id="Phobius"/>
    </source>
</evidence>
<evidence type="ECO:0000256" key="6">
    <source>
        <dbReference type="ARBA" id="ARBA00022967"/>
    </source>
</evidence>
<keyword evidence="6 10" id="KW-1278">Translocase</keyword>
<dbReference type="Proteomes" id="UP000704762">
    <property type="component" value="Unassembled WGS sequence"/>
</dbReference>